<feature type="region of interest" description="Disordered" evidence="1">
    <location>
        <begin position="1"/>
        <end position="51"/>
    </location>
</feature>
<name>X1CU38_9ZZZZ</name>
<feature type="compositionally biased region" description="Low complexity" evidence="1">
    <location>
        <begin position="21"/>
        <end position="35"/>
    </location>
</feature>
<organism evidence="2">
    <name type="scientific">marine sediment metagenome</name>
    <dbReference type="NCBI Taxonomy" id="412755"/>
    <lineage>
        <taxon>unclassified sequences</taxon>
        <taxon>metagenomes</taxon>
        <taxon>ecological metagenomes</taxon>
    </lineage>
</organism>
<proteinExistence type="predicted"/>
<dbReference type="AlphaFoldDB" id="X1CU38"/>
<dbReference type="EMBL" id="BART01027975">
    <property type="protein sequence ID" value="GAG99603.1"/>
    <property type="molecule type" value="Genomic_DNA"/>
</dbReference>
<sequence length="71" mass="7729">MQSFLLTSTPPPFRWEKAPVGQASAQGAGLQARQGFDSKPVDNPPDDTIRMPAVSQDNRLFTSRAQANEQA</sequence>
<gene>
    <name evidence="2" type="ORF">S01H4_49458</name>
</gene>
<comment type="caution">
    <text evidence="2">The sequence shown here is derived from an EMBL/GenBank/DDBJ whole genome shotgun (WGS) entry which is preliminary data.</text>
</comment>
<evidence type="ECO:0000313" key="2">
    <source>
        <dbReference type="EMBL" id="GAG99603.1"/>
    </source>
</evidence>
<accession>X1CU38</accession>
<reference evidence="2" key="1">
    <citation type="journal article" date="2014" name="Front. Microbiol.">
        <title>High frequency of phylogenetically diverse reductive dehalogenase-homologous genes in deep subseafloor sedimentary metagenomes.</title>
        <authorList>
            <person name="Kawai M."/>
            <person name="Futagami T."/>
            <person name="Toyoda A."/>
            <person name="Takaki Y."/>
            <person name="Nishi S."/>
            <person name="Hori S."/>
            <person name="Arai W."/>
            <person name="Tsubouchi T."/>
            <person name="Morono Y."/>
            <person name="Uchiyama I."/>
            <person name="Ito T."/>
            <person name="Fujiyama A."/>
            <person name="Inagaki F."/>
            <person name="Takami H."/>
        </authorList>
    </citation>
    <scope>NUCLEOTIDE SEQUENCE</scope>
    <source>
        <strain evidence="2">Expedition CK06-06</strain>
    </source>
</reference>
<protein>
    <submittedName>
        <fullName evidence="2">Uncharacterized protein</fullName>
    </submittedName>
</protein>
<evidence type="ECO:0000256" key="1">
    <source>
        <dbReference type="SAM" id="MobiDB-lite"/>
    </source>
</evidence>